<dbReference type="AlphaFoldDB" id="A0A1V6NEP3"/>
<evidence type="ECO:0000313" key="2">
    <source>
        <dbReference type="Proteomes" id="UP000191408"/>
    </source>
</evidence>
<proteinExistence type="predicted"/>
<protein>
    <recommendedName>
        <fullName evidence="3">ABM domain-containing protein</fullName>
    </recommendedName>
</protein>
<accession>A0A1V6NEP3</accession>
<dbReference type="OrthoDB" id="3450712at2759"/>
<evidence type="ECO:0008006" key="3">
    <source>
        <dbReference type="Google" id="ProtNLM"/>
    </source>
</evidence>
<name>A0A1V6NEP3_PENPO</name>
<comment type="caution">
    <text evidence="1">The sequence shown here is derived from an EMBL/GenBank/DDBJ whole genome shotgun (WGS) entry which is preliminary data.</text>
</comment>
<dbReference type="EMBL" id="MDYM01000010">
    <property type="protein sequence ID" value="OQD63143.1"/>
    <property type="molecule type" value="Genomic_DNA"/>
</dbReference>
<keyword evidence="2" id="KW-1185">Reference proteome</keyword>
<dbReference type="STRING" id="60169.A0A1V6NEP3"/>
<gene>
    <name evidence="1" type="ORF">PENPOL_c010G03357</name>
</gene>
<organism evidence="1 2">
    <name type="scientific">Penicillium polonicum</name>
    <dbReference type="NCBI Taxonomy" id="60169"/>
    <lineage>
        <taxon>Eukaryota</taxon>
        <taxon>Fungi</taxon>
        <taxon>Dikarya</taxon>
        <taxon>Ascomycota</taxon>
        <taxon>Pezizomycotina</taxon>
        <taxon>Eurotiomycetes</taxon>
        <taxon>Eurotiomycetidae</taxon>
        <taxon>Eurotiales</taxon>
        <taxon>Aspergillaceae</taxon>
        <taxon>Penicillium</taxon>
    </lineage>
</organism>
<dbReference type="Proteomes" id="UP000191408">
    <property type="component" value="Unassembled WGS sequence"/>
</dbReference>
<reference evidence="2" key="1">
    <citation type="journal article" date="2017" name="Nat. Microbiol.">
        <title>Global analysis of biosynthetic gene clusters reveals vast potential of secondary metabolite production in Penicillium species.</title>
        <authorList>
            <person name="Nielsen J.C."/>
            <person name="Grijseels S."/>
            <person name="Prigent S."/>
            <person name="Ji B."/>
            <person name="Dainat J."/>
            <person name="Nielsen K.F."/>
            <person name="Frisvad J.C."/>
            <person name="Workman M."/>
            <person name="Nielsen J."/>
        </authorList>
    </citation>
    <scope>NUCLEOTIDE SEQUENCE [LARGE SCALE GENOMIC DNA]</scope>
    <source>
        <strain evidence="2">IBT 4502</strain>
    </source>
</reference>
<evidence type="ECO:0000313" key="1">
    <source>
        <dbReference type="EMBL" id="OQD63143.1"/>
    </source>
</evidence>
<sequence length="246" mass="28556">MDIMNNRPVRDDDAILIWTRLQVPADLELEAEWPEYFQPLIRAPGHNASAWSRVQERPDTILLVTAWLAVSNAREFEASPTAQLYWNNLSCKGIIHISSHETLGRSSFWMGPLLESYVQLFWIYFTTPITEAKMARILKLKGIRPPARGIDGQTYRNETLQIGPPIKIWATYTESIQGEEAQLMLWPHLWRNAKNAEWRYRGKYTLNGNAIVGGKTKVERFSESLEEEGPMEWREEFVDFKPITYV</sequence>